<comment type="caution">
    <text evidence="3">The sequence shown here is derived from an EMBL/GenBank/DDBJ whole genome shotgun (WGS) entry which is preliminary data.</text>
</comment>
<dbReference type="AlphaFoldDB" id="A0A7Y2RF16"/>
<organism evidence="3 4">
    <name type="scientific">Acinetobacter terrae</name>
    <dbReference type="NCBI Taxonomy" id="2731247"/>
    <lineage>
        <taxon>Bacteria</taxon>
        <taxon>Pseudomonadati</taxon>
        <taxon>Pseudomonadota</taxon>
        <taxon>Gammaproteobacteria</taxon>
        <taxon>Moraxellales</taxon>
        <taxon>Moraxellaceae</taxon>
        <taxon>Acinetobacter</taxon>
        <taxon>Acinetobacter Taxon 24</taxon>
    </lineage>
</organism>
<dbReference type="EMBL" id="JABERL010000012">
    <property type="protein sequence ID" value="NNH77319.1"/>
    <property type="molecule type" value="Genomic_DNA"/>
</dbReference>
<feature type="region of interest" description="Disordered" evidence="1">
    <location>
        <begin position="24"/>
        <end position="73"/>
    </location>
</feature>
<protein>
    <submittedName>
        <fullName evidence="3">Uncharacterized protein</fullName>
    </submittedName>
</protein>
<dbReference type="RefSeq" id="WP_171540174.1">
    <property type="nucleotide sequence ID" value="NZ_JABERL010000012.1"/>
</dbReference>
<feature type="signal peptide" evidence="2">
    <location>
        <begin position="1"/>
        <end position="21"/>
    </location>
</feature>
<evidence type="ECO:0000313" key="4">
    <source>
        <dbReference type="Proteomes" id="UP000569202"/>
    </source>
</evidence>
<feature type="compositionally biased region" description="Polar residues" evidence="1">
    <location>
        <begin position="35"/>
        <end position="60"/>
    </location>
</feature>
<dbReference type="Proteomes" id="UP000569202">
    <property type="component" value="Unassembled WGS sequence"/>
</dbReference>
<evidence type="ECO:0000256" key="1">
    <source>
        <dbReference type="SAM" id="MobiDB-lite"/>
    </source>
</evidence>
<gene>
    <name evidence="3" type="ORF">HLH17_06420</name>
</gene>
<name>A0A7Y2RF16_9GAMM</name>
<accession>A0A7Y2RF16</accession>
<proteinExistence type="predicted"/>
<evidence type="ECO:0000313" key="3">
    <source>
        <dbReference type="EMBL" id="NNH77319.1"/>
    </source>
</evidence>
<feature type="chain" id="PRO_5031284147" evidence="2">
    <location>
        <begin position="22"/>
        <end position="73"/>
    </location>
</feature>
<evidence type="ECO:0000256" key="2">
    <source>
        <dbReference type="SAM" id="SignalP"/>
    </source>
</evidence>
<reference evidence="3 4" key="1">
    <citation type="submission" date="2020-04" db="EMBL/GenBank/DDBJ databases">
        <title>Acinetobacter Taxon 24.</title>
        <authorList>
            <person name="Nemec A."/>
            <person name="Radolfova-Krizova L."/>
            <person name="Higgins P.G."/>
            <person name="Spanelova P."/>
        </authorList>
    </citation>
    <scope>NUCLEOTIDE SEQUENCE [LARGE SCALE GENOMIC DNA]</scope>
    <source>
        <strain evidence="3 4">ANC 5380</strain>
    </source>
</reference>
<sequence>MKLTQILLASTFTIAAATTFAASNDKQKKEEKVIVSTQEQPEATPSESAATKPTSAQPNSEGAIEEATAKPAQ</sequence>
<keyword evidence="2" id="KW-0732">Signal</keyword>